<feature type="chain" id="PRO_5015614080" evidence="1">
    <location>
        <begin position="23"/>
        <end position="366"/>
    </location>
</feature>
<name>A0A2U2BKN1_ALCFA</name>
<dbReference type="PANTHER" id="PTHR47197">
    <property type="entry name" value="PROTEIN NIRF"/>
    <property type="match status" value="1"/>
</dbReference>
<dbReference type="InterPro" id="IPR015943">
    <property type="entry name" value="WD40/YVTN_repeat-like_dom_sf"/>
</dbReference>
<feature type="signal peptide" evidence="1">
    <location>
        <begin position="1"/>
        <end position="22"/>
    </location>
</feature>
<dbReference type="Proteomes" id="UP000245216">
    <property type="component" value="Unassembled WGS sequence"/>
</dbReference>
<dbReference type="STRING" id="511.UZ73_06240"/>
<evidence type="ECO:0000313" key="2">
    <source>
        <dbReference type="EMBL" id="PWE14517.1"/>
    </source>
</evidence>
<keyword evidence="1" id="KW-0732">Signal</keyword>
<dbReference type="AlphaFoldDB" id="A0A2U2BKN1"/>
<comment type="caution">
    <text evidence="2">The sequence shown here is derived from an EMBL/GenBank/DDBJ whole genome shotgun (WGS) entry which is preliminary data.</text>
</comment>
<gene>
    <name evidence="2" type="ORF">DF183_07285</name>
</gene>
<dbReference type="InterPro" id="IPR011048">
    <property type="entry name" value="Haem_d1_sf"/>
</dbReference>
<dbReference type="PANTHER" id="PTHR47197:SF3">
    <property type="entry name" value="DIHYDRO-HEME D1 DEHYDROGENASE"/>
    <property type="match status" value="1"/>
</dbReference>
<organism evidence="2 3">
    <name type="scientific">Alcaligenes faecalis</name>
    <dbReference type="NCBI Taxonomy" id="511"/>
    <lineage>
        <taxon>Bacteria</taxon>
        <taxon>Pseudomonadati</taxon>
        <taxon>Pseudomonadota</taxon>
        <taxon>Betaproteobacteria</taxon>
        <taxon>Burkholderiales</taxon>
        <taxon>Alcaligenaceae</taxon>
        <taxon>Alcaligenes</taxon>
    </lineage>
</organism>
<proteinExistence type="predicted"/>
<evidence type="ECO:0000313" key="3">
    <source>
        <dbReference type="Proteomes" id="UP000245216"/>
    </source>
</evidence>
<accession>A0A2U2BKN1</accession>
<dbReference type="Gene3D" id="2.130.10.10">
    <property type="entry name" value="YVTN repeat-like/Quinoprotein amine dehydrogenase"/>
    <property type="match status" value="1"/>
</dbReference>
<evidence type="ECO:0000256" key="1">
    <source>
        <dbReference type="SAM" id="SignalP"/>
    </source>
</evidence>
<dbReference type="SUPFAM" id="SSF51004">
    <property type="entry name" value="C-terminal (heme d1) domain of cytochrome cd1-nitrite reductase"/>
    <property type="match status" value="1"/>
</dbReference>
<reference evidence="2 3" key="1">
    <citation type="submission" date="2018-05" db="EMBL/GenBank/DDBJ databases">
        <title>Genome Sequence of an Efficient Indole-Degrading Bacterium, Alcaligenes sp.YBY.</title>
        <authorList>
            <person name="Yang B."/>
        </authorList>
    </citation>
    <scope>NUCLEOTIDE SEQUENCE [LARGE SCALE GENOMIC DNA]</scope>
    <source>
        <strain evidence="2 3">YBY</strain>
    </source>
</reference>
<reference evidence="2 3" key="2">
    <citation type="submission" date="2018-05" db="EMBL/GenBank/DDBJ databases">
        <authorList>
            <person name="Lanie J.A."/>
            <person name="Ng W.-L."/>
            <person name="Kazmierczak K.M."/>
            <person name="Andrzejewski T.M."/>
            <person name="Davidsen T.M."/>
            <person name="Wayne K.J."/>
            <person name="Tettelin H."/>
            <person name="Glass J.I."/>
            <person name="Rusch D."/>
            <person name="Podicherti R."/>
            <person name="Tsui H.-C.T."/>
            <person name="Winkler M.E."/>
        </authorList>
    </citation>
    <scope>NUCLEOTIDE SEQUENCE [LARGE SCALE GENOMIC DNA]</scope>
    <source>
        <strain evidence="2 3">YBY</strain>
    </source>
</reference>
<dbReference type="InterPro" id="IPR051200">
    <property type="entry name" value="Host-pathogen_enzymatic-act"/>
</dbReference>
<dbReference type="RefSeq" id="WP_086060178.1">
    <property type="nucleotide sequence ID" value="NZ_MSZP01000005.1"/>
</dbReference>
<sequence>MLKRCFLMSVLSAALLSVTAHAQPVQPSVQPLSPELAQRSSITADGALRKDLAYGIYQMAYSASEKALYVASAEMLDGVRGGALYKLDPQTLDVLGVIHTDESNFGLSSNAEGNVLFMTNSLNPAVARVELGEKGGLKRTPFSNMGTDGFKVGPRTVKLDEAHKRLYVGGVGNPAVIWVLDESSMEVLNTIENAGKWVTGLLLDTDHRRMYAGNGDGEVLVIDTDKNQIQQRWKPAGDKPAILLNFALDPKRNRLYATENQHQKTVYVLDASTGKLLEQLDVGDALDIVYNPKRDELYVSHRQQGKVSVLDAGSYAKKAEYSLPAHPNSLLLGPDDQLYVTVKTPFTPDHKVSARESVVRIDLSKI</sequence>
<protein>
    <submittedName>
        <fullName evidence="2">YncE family protein</fullName>
    </submittedName>
</protein>
<dbReference type="EMBL" id="QEXO01000002">
    <property type="protein sequence ID" value="PWE14517.1"/>
    <property type="molecule type" value="Genomic_DNA"/>
</dbReference>